<dbReference type="AlphaFoldDB" id="A0AAV9J6X7"/>
<gene>
    <name evidence="1" type="ORF">LTR36_009273</name>
</gene>
<reference evidence="1 2" key="1">
    <citation type="submission" date="2021-11" db="EMBL/GenBank/DDBJ databases">
        <title>Black yeast isolated from Biological Soil Crust.</title>
        <authorList>
            <person name="Kurbessoian T."/>
        </authorList>
    </citation>
    <scope>NUCLEOTIDE SEQUENCE [LARGE SCALE GENOMIC DNA]</scope>
    <source>
        <strain evidence="1 2">CCFEE 5522</strain>
    </source>
</reference>
<dbReference type="PANTHER" id="PTHR37563:SF2">
    <property type="entry name" value="PHYTANOYL-COA DIOXYGENASE FAMILY PROTEIN (AFU_ORTHOLOGUE AFUA_2G03330)"/>
    <property type="match status" value="1"/>
</dbReference>
<accession>A0AAV9J6X7</accession>
<evidence type="ECO:0000313" key="1">
    <source>
        <dbReference type="EMBL" id="KAK4540416.1"/>
    </source>
</evidence>
<dbReference type="InterPro" id="IPR008775">
    <property type="entry name" value="Phytyl_CoA_dOase-like"/>
</dbReference>
<dbReference type="SUPFAM" id="SSF51197">
    <property type="entry name" value="Clavaminate synthase-like"/>
    <property type="match status" value="1"/>
</dbReference>
<keyword evidence="2" id="KW-1185">Reference proteome</keyword>
<evidence type="ECO:0008006" key="3">
    <source>
        <dbReference type="Google" id="ProtNLM"/>
    </source>
</evidence>
<comment type="caution">
    <text evidence="1">The sequence shown here is derived from an EMBL/GenBank/DDBJ whole genome shotgun (WGS) entry which is preliminary data.</text>
</comment>
<dbReference type="Gene3D" id="2.60.120.620">
    <property type="entry name" value="q2cbj1_9rhob like domain"/>
    <property type="match status" value="1"/>
</dbReference>
<evidence type="ECO:0000313" key="2">
    <source>
        <dbReference type="Proteomes" id="UP001324427"/>
    </source>
</evidence>
<dbReference type="PANTHER" id="PTHR37563">
    <property type="entry name" value="PHYTANOYL-COA DIOXYGENASE FAMILY PROTEIN (AFU_ORTHOLOGUE AFUA_2G03330)"/>
    <property type="match status" value="1"/>
</dbReference>
<organism evidence="1 2">
    <name type="scientific">Oleoguttula mirabilis</name>
    <dbReference type="NCBI Taxonomy" id="1507867"/>
    <lineage>
        <taxon>Eukaryota</taxon>
        <taxon>Fungi</taxon>
        <taxon>Dikarya</taxon>
        <taxon>Ascomycota</taxon>
        <taxon>Pezizomycotina</taxon>
        <taxon>Dothideomycetes</taxon>
        <taxon>Dothideomycetidae</taxon>
        <taxon>Mycosphaerellales</taxon>
        <taxon>Teratosphaeriaceae</taxon>
        <taxon>Oleoguttula</taxon>
    </lineage>
</organism>
<protein>
    <recommendedName>
        <fullName evidence="3">Phytanoyl-CoA dioxygenase</fullName>
    </recommendedName>
</protein>
<dbReference type="EMBL" id="JAVFHQ010000068">
    <property type="protein sequence ID" value="KAK4540416.1"/>
    <property type="molecule type" value="Genomic_DNA"/>
</dbReference>
<dbReference type="InterPro" id="IPR051961">
    <property type="entry name" value="Fungal_Metabolite_Diox"/>
</dbReference>
<name>A0AAV9J6X7_9PEZI</name>
<dbReference type="Proteomes" id="UP001324427">
    <property type="component" value="Unassembled WGS sequence"/>
</dbReference>
<proteinExistence type="predicted"/>
<sequence length="327" mass="36148">MGRPLHDNGNGTVLHNQEVHVLQIPEEVRLSGLATPEIVAAAVTYLHRDGILILENAIDPSHLDSLEEVLGPEAEEIARDPDHHFNFGKEARNIDQAPPLVADLMYGDIWANPFAVAIISAILGPNPVCHYANGNTALKAEGRQPVHSDIDKPHPLYPFAYAINIPLCGTSVENGSTEVWIGSHHKGNIDQHTAYTDGEFGLTIKPDLLSERRNHSPPIQPSTSKGSLILRDIRLWHAGMPNRTDTPRIMLAFVVQPSFFQAPSKVLLPLKAKPLLELWKARTGLQYAARWVDGEIDHKKVNSDDVEFSTSNQALLAMEHMMHLPSH</sequence>
<dbReference type="Pfam" id="PF05721">
    <property type="entry name" value="PhyH"/>
    <property type="match status" value="1"/>
</dbReference>